<dbReference type="RefSeq" id="WP_343870216.1">
    <property type="nucleotide sequence ID" value="NZ_BAAAFX010000014.1"/>
</dbReference>
<dbReference type="Proteomes" id="UP001596230">
    <property type="component" value="Unassembled WGS sequence"/>
</dbReference>
<organism evidence="1 2">
    <name type="scientific">Tatumella terrea</name>
    <dbReference type="NCBI Taxonomy" id="419007"/>
    <lineage>
        <taxon>Bacteria</taxon>
        <taxon>Pseudomonadati</taxon>
        <taxon>Pseudomonadota</taxon>
        <taxon>Gammaproteobacteria</taxon>
        <taxon>Enterobacterales</taxon>
        <taxon>Erwiniaceae</taxon>
        <taxon>Tatumella</taxon>
    </lineage>
</organism>
<evidence type="ECO:0000313" key="1">
    <source>
        <dbReference type="EMBL" id="MFC6377815.1"/>
    </source>
</evidence>
<dbReference type="EMBL" id="JBHSUB010000007">
    <property type="protein sequence ID" value="MFC6377815.1"/>
    <property type="molecule type" value="Genomic_DNA"/>
</dbReference>
<name>A0ABW1VXW0_9GAMM</name>
<dbReference type="InterPro" id="IPR024753">
    <property type="entry name" value="AriR"/>
</dbReference>
<sequence>MQQTTHEAEITRHFRNAGDKLTAETEVLDAVIADIVMHGRKVTNKAIILYLIAELENTSDPVQLDVLRGALEIIVAKTPDDKNI</sequence>
<reference evidence="2" key="1">
    <citation type="journal article" date="2019" name="Int. J. Syst. Evol. Microbiol.">
        <title>The Global Catalogue of Microorganisms (GCM) 10K type strain sequencing project: providing services to taxonomists for standard genome sequencing and annotation.</title>
        <authorList>
            <consortium name="The Broad Institute Genomics Platform"/>
            <consortium name="The Broad Institute Genome Sequencing Center for Infectious Disease"/>
            <person name="Wu L."/>
            <person name="Ma J."/>
        </authorList>
    </citation>
    <scope>NUCLEOTIDE SEQUENCE [LARGE SCALE GENOMIC DNA]</scope>
    <source>
        <strain evidence="2">CGMCC 1.18518</strain>
    </source>
</reference>
<accession>A0ABW1VXW0</accession>
<comment type="caution">
    <text evidence="1">The sequence shown here is derived from an EMBL/GenBank/DDBJ whole genome shotgun (WGS) entry which is preliminary data.</text>
</comment>
<protein>
    <submittedName>
        <fullName evidence="1">Biofilm development regulator YmgB/AriR family protein</fullName>
    </submittedName>
</protein>
<dbReference type="Gene3D" id="1.20.5.5260">
    <property type="match status" value="1"/>
</dbReference>
<gene>
    <name evidence="1" type="ORF">ACFP9W_06890</name>
</gene>
<evidence type="ECO:0000313" key="2">
    <source>
        <dbReference type="Proteomes" id="UP001596230"/>
    </source>
</evidence>
<keyword evidence="2" id="KW-1185">Reference proteome</keyword>
<dbReference type="Pfam" id="PF10798">
    <property type="entry name" value="YmgB"/>
    <property type="match status" value="1"/>
</dbReference>
<proteinExistence type="predicted"/>